<dbReference type="AlphaFoldDB" id="A0A2U1NEG6"/>
<dbReference type="PROSITE" id="PS50846">
    <property type="entry name" value="HMA_2"/>
    <property type="match status" value="1"/>
</dbReference>
<dbReference type="Proteomes" id="UP000245207">
    <property type="component" value="Unassembled WGS sequence"/>
</dbReference>
<protein>
    <submittedName>
        <fullName evidence="4">Heavy metal-associated domain, HMA</fullName>
    </submittedName>
</protein>
<dbReference type="OrthoDB" id="689350at2759"/>
<dbReference type="SUPFAM" id="SSF55008">
    <property type="entry name" value="HMA, heavy metal-associated domain"/>
    <property type="match status" value="1"/>
</dbReference>
<dbReference type="PANTHER" id="PTHR22814:SF361">
    <property type="entry name" value="HEAVY METAL-ASSOCIATED DOMAIN, HMA, HEAVY METAL-ASSOCIATED DOMAIN SUPERFAMILY"/>
    <property type="match status" value="1"/>
</dbReference>
<proteinExistence type="predicted"/>
<comment type="subcellular location">
    <subcellularLocation>
        <location evidence="1">Membrane</location>
        <topology evidence="1">Peripheral membrane protein</topology>
    </subcellularLocation>
</comment>
<dbReference type="STRING" id="35608.A0A2U1NEG6"/>
<organism evidence="4 5">
    <name type="scientific">Artemisia annua</name>
    <name type="common">Sweet wormwood</name>
    <dbReference type="NCBI Taxonomy" id="35608"/>
    <lineage>
        <taxon>Eukaryota</taxon>
        <taxon>Viridiplantae</taxon>
        <taxon>Streptophyta</taxon>
        <taxon>Embryophyta</taxon>
        <taxon>Tracheophyta</taxon>
        <taxon>Spermatophyta</taxon>
        <taxon>Magnoliopsida</taxon>
        <taxon>eudicotyledons</taxon>
        <taxon>Gunneridae</taxon>
        <taxon>Pentapetalae</taxon>
        <taxon>asterids</taxon>
        <taxon>campanulids</taxon>
        <taxon>Asterales</taxon>
        <taxon>Asteraceae</taxon>
        <taxon>Asteroideae</taxon>
        <taxon>Anthemideae</taxon>
        <taxon>Artemisiinae</taxon>
        <taxon>Artemisia</taxon>
    </lineage>
</organism>
<evidence type="ECO:0000313" key="4">
    <source>
        <dbReference type="EMBL" id="PWA71883.1"/>
    </source>
</evidence>
<dbReference type="GO" id="GO:0016020">
    <property type="term" value="C:membrane"/>
    <property type="evidence" value="ECO:0007669"/>
    <property type="project" value="UniProtKB-SubCell"/>
</dbReference>
<keyword evidence="2" id="KW-0479">Metal-binding</keyword>
<name>A0A2U1NEG6_ARTAN</name>
<evidence type="ECO:0000256" key="1">
    <source>
        <dbReference type="ARBA" id="ARBA00004170"/>
    </source>
</evidence>
<dbReference type="PANTHER" id="PTHR22814">
    <property type="entry name" value="COPPER TRANSPORT PROTEIN ATOX1-RELATED"/>
    <property type="match status" value="1"/>
</dbReference>
<sequence length="183" mass="20956">MDLERAIQGYKSIQSSLRSSTSRNVAIYGGLVAFKLSTLELIVNMDCYGCEKRVRRALENLDGVDSIEIDMDQQKVTVTGWAEQEDVLKIVRKTGRNAELWPFPYSLEYFGFTEEYANLYPYHSDPTTYFQAEQPDTSFRHHVHGYNGQEHYTHQELPNSTVHGSQTPFVAFSDENVNACLIM</sequence>
<feature type="domain" description="HMA" evidence="3">
    <location>
        <begin position="36"/>
        <end position="99"/>
    </location>
</feature>
<keyword evidence="5" id="KW-1185">Reference proteome</keyword>
<evidence type="ECO:0000313" key="5">
    <source>
        <dbReference type="Proteomes" id="UP000245207"/>
    </source>
</evidence>
<dbReference type="Pfam" id="PF00403">
    <property type="entry name" value="HMA"/>
    <property type="match status" value="1"/>
</dbReference>
<accession>A0A2U1NEG6</accession>
<dbReference type="InterPro" id="IPR006121">
    <property type="entry name" value="HMA_dom"/>
</dbReference>
<reference evidence="4 5" key="1">
    <citation type="journal article" date="2018" name="Mol. Plant">
        <title>The genome of Artemisia annua provides insight into the evolution of Asteraceae family and artemisinin biosynthesis.</title>
        <authorList>
            <person name="Shen Q."/>
            <person name="Zhang L."/>
            <person name="Liao Z."/>
            <person name="Wang S."/>
            <person name="Yan T."/>
            <person name="Shi P."/>
            <person name="Liu M."/>
            <person name="Fu X."/>
            <person name="Pan Q."/>
            <person name="Wang Y."/>
            <person name="Lv Z."/>
            <person name="Lu X."/>
            <person name="Zhang F."/>
            <person name="Jiang W."/>
            <person name="Ma Y."/>
            <person name="Chen M."/>
            <person name="Hao X."/>
            <person name="Li L."/>
            <person name="Tang Y."/>
            <person name="Lv G."/>
            <person name="Zhou Y."/>
            <person name="Sun X."/>
            <person name="Brodelius P.E."/>
            <person name="Rose J.K.C."/>
            <person name="Tang K."/>
        </authorList>
    </citation>
    <scope>NUCLEOTIDE SEQUENCE [LARGE SCALE GENOMIC DNA]</scope>
    <source>
        <strain evidence="5">cv. Huhao1</strain>
        <tissue evidence="4">Leaf</tissue>
    </source>
</reference>
<dbReference type="CDD" id="cd00371">
    <property type="entry name" value="HMA"/>
    <property type="match status" value="1"/>
</dbReference>
<evidence type="ECO:0000256" key="2">
    <source>
        <dbReference type="ARBA" id="ARBA00022723"/>
    </source>
</evidence>
<dbReference type="GO" id="GO:0046872">
    <property type="term" value="F:metal ion binding"/>
    <property type="evidence" value="ECO:0007669"/>
    <property type="project" value="UniProtKB-KW"/>
</dbReference>
<dbReference type="InterPro" id="IPR036163">
    <property type="entry name" value="HMA_dom_sf"/>
</dbReference>
<dbReference type="EMBL" id="PKPP01003007">
    <property type="protein sequence ID" value="PWA71883.1"/>
    <property type="molecule type" value="Genomic_DNA"/>
</dbReference>
<comment type="caution">
    <text evidence="4">The sequence shown here is derived from an EMBL/GenBank/DDBJ whole genome shotgun (WGS) entry which is preliminary data.</text>
</comment>
<dbReference type="GO" id="GO:0009626">
    <property type="term" value="P:plant-type hypersensitive response"/>
    <property type="evidence" value="ECO:0007669"/>
    <property type="project" value="UniProtKB-KW"/>
</dbReference>
<evidence type="ECO:0000259" key="3">
    <source>
        <dbReference type="PROSITE" id="PS50846"/>
    </source>
</evidence>
<dbReference type="Gene3D" id="3.30.70.100">
    <property type="match status" value="1"/>
</dbReference>
<gene>
    <name evidence="4" type="ORF">CTI12_AA278170</name>
</gene>